<name>A0A150GJS1_GONPE</name>
<sequence>MSLEDLADFPGGPSSSGNGPATQWPGPPDDAAAFPPPAPASAAVIAATAYTPDDAPTVSSLPSPIRHDAATQTRLCSDLAPLACPLPATRSPPLPSARLVAAAAPLPSASAKAPTSAPAASAFGAHVDTARDARLPLVPSPVSQLPVVATNKLLATSASASSSQTAADETAGYVRAEMALSVFTGLDRPAAAELGAACAALGLSLSDARRLLARPHGERLLFAALRRAPGLGDPAAARIVRRCYESMWRERTWEVLKGAGLALVVGAGVWWLLGGARGEYLSTLKQLDDIVARTARKPRVPGCGVSNRDW</sequence>
<accession>A0A150GJS1</accession>
<evidence type="ECO:0000313" key="3">
    <source>
        <dbReference type="Proteomes" id="UP000075714"/>
    </source>
</evidence>
<comment type="caution">
    <text evidence="2">The sequence shown here is derived from an EMBL/GenBank/DDBJ whole genome shotgun (WGS) entry which is preliminary data.</text>
</comment>
<feature type="compositionally biased region" description="Low complexity" evidence="1">
    <location>
        <begin position="10"/>
        <end position="20"/>
    </location>
</feature>
<reference evidence="3" key="1">
    <citation type="journal article" date="2016" name="Nat. Commun.">
        <title>The Gonium pectorale genome demonstrates co-option of cell cycle regulation during the evolution of multicellularity.</title>
        <authorList>
            <person name="Hanschen E.R."/>
            <person name="Marriage T.N."/>
            <person name="Ferris P.J."/>
            <person name="Hamaji T."/>
            <person name="Toyoda A."/>
            <person name="Fujiyama A."/>
            <person name="Neme R."/>
            <person name="Noguchi H."/>
            <person name="Minakuchi Y."/>
            <person name="Suzuki M."/>
            <person name="Kawai-Toyooka H."/>
            <person name="Smith D.R."/>
            <person name="Sparks H."/>
            <person name="Anderson J."/>
            <person name="Bakaric R."/>
            <person name="Luria V."/>
            <person name="Karger A."/>
            <person name="Kirschner M.W."/>
            <person name="Durand P.M."/>
            <person name="Michod R.E."/>
            <person name="Nozaki H."/>
            <person name="Olson B.J."/>
        </authorList>
    </citation>
    <scope>NUCLEOTIDE SEQUENCE [LARGE SCALE GENOMIC DNA]</scope>
    <source>
        <strain evidence="3">NIES-2863</strain>
    </source>
</reference>
<evidence type="ECO:0000313" key="2">
    <source>
        <dbReference type="EMBL" id="KXZ50056.1"/>
    </source>
</evidence>
<keyword evidence="3" id="KW-1185">Reference proteome</keyword>
<proteinExistence type="predicted"/>
<dbReference type="Proteomes" id="UP000075714">
    <property type="component" value="Unassembled WGS sequence"/>
</dbReference>
<gene>
    <name evidence="2" type="ORF">GPECTOR_18g36</name>
</gene>
<evidence type="ECO:0000256" key="1">
    <source>
        <dbReference type="SAM" id="MobiDB-lite"/>
    </source>
</evidence>
<feature type="region of interest" description="Disordered" evidence="1">
    <location>
        <begin position="1"/>
        <end position="38"/>
    </location>
</feature>
<protein>
    <submittedName>
        <fullName evidence="2">Uncharacterized protein</fullName>
    </submittedName>
</protein>
<organism evidence="2 3">
    <name type="scientific">Gonium pectorale</name>
    <name type="common">Green alga</name>
    <dbReference type="NCBI Taxonomy" id="33097"/>
    <lineage>
        <taxon>Eukaryota</taxon>
        <taxon>Viridiplantae</taxon>
        <taxon>Chlorophyta</taxon>
        <taxon>core chlorophytes</taxon>
        <taxon>Chlorophyceae</taxon>
        <taxon>CS clade</taxon>
        <taxon>Chlamydomonadales</taxon>
        <taxon>Volvocaceae</taxon>
        <taxon>Gonium</taxon>
    </lineage>
</organism>
<dbReference type="EMBL" id="LSYV01000019">
    <property type="protein sequence ID" value="KXZ50056.1"/>
    <property type="molecule type" value="Genomic_DNA"/>
</dbReference>
<dbReference type="AlphaFoldDB" id="A0A150GJS1"/>